<feature type="domain" description="DUF3344" evidence="1">
    <location>
        <begin position="12"/>
        <end position="341"/>
    </location>
</feature>
<sequence>MFCMLCATAYAGYNYDGYPLETIEEGTLKGDVYVSYGDHAGLNNYYPWNYTLNTLVTNFSDVPTDGIVWAELKVGVWGGKVNREGFANATLSNSTDPYPDGYNLGMVYLNTTDPSSNVDCCGNGVYLIKYNCTNVLPLLNSDNITATINAWPDESLASTDWLDSRIYGAVLIVAYENGNCYTQYWINQGLENLHKDYTGYPHKDANITWFNGTAEEGCSCLTVAYFTGDYGQNDYLHFNPPCNNTSPYISPYNSNFGNAAWNKTHYSGYQIGGDDVANENSDTANYFDLHTFCVTGLVNNEDNNYATFWRAQNDTGTIYDPAWPGVGDGESYYTPFLAVLKTRICTFDFSNNTSGVAGVDHFAYRYQNNSRAPITNDVPDIEFTSAQYNNIKADDSVFQQDVTNSDGNFAAHRFVFNVSCCCCNASLLDANVTWNGKGWHDAGGSSDGAYLYIWNFNTGAYEELDNCDGNGSEQYLTGEITANLGNYINNGQVIVLAEQKTAQVTSGIPPVTNSSHIETDYVKLLFKPKA</sequence>
<dbReference type="InterPro" id="IPR021779">
    <property type="entry name" value="DUF3344"/>
</dbReference>
<evidence type="ECO:0000313" key="3">
    <source>
        <dbReference type="Proteomes" id="UP000033111"/>
    </source>
</evidence>
<accession>A0A0E3P7H7</accession>
<proteinExistence type="predicted"/>
<keyword evidence="3" id="KW-1185">Reference proteome</keyword>
<dbReference type="EMBL" id="CP009506">
    <property type="protein sequence ID" value="AKB29825.1"/>
    <property type="molecule type" value="Genomic_DNA"/>
</dbReference>
<reference evidence="2 3" key="1">
    <citation type="submission" date="2014-07" db="EMBL/GenBank/DDBJ databases">
        <title>Methanogenic archaea and the global carbon cycle.</title>
        <authorList>
            <person name="Henriksen J.R."/>
            <person name="Luke J."/>
            <person name="Reinhart S."/>
            <person name="Benedict M.N."/>
            <person name="Youngblut N.D."/>
            <person name="Metcalf M.E."/>
            <person name="Whitaker R.J."/>
            <person name="Metcalf W.W."/>
        </authorList>
    </citation>
    <scope>NUCLEOTIDE SEQUENCE [LARGE SCALE GENOMIC DNA]</scope>
    <source>
        <strain evidence="2 3">T4/M</strain>
    </source>
</reference>
<protein>
    <recommendedName>
        <fullName evidence="1">DUF3344 domain-containing protein</fullName>
    </recommendedName>
</protein>
<dbReference type="PATRIC" id="fig|1434120.4.peg.4041"/>
<organism evidence="2 3">
    <name type="scientific">Methanosarcina siciliae T4/M</name>
    <dbReference type="NCBI Taxonomy" id="1434120"/>
    <lineage>
        <taxon>Archaea</taxon>
        <taxon>Methanobacteriati</taxon>
        <taxon>Methanobacteriota</taxon>
        <taxon>Stenosarchaea group</taxon>
        <taxon>Methanomicrobia</taxon>
        <taxon>Methanosarcinales</taxon>
        <taxon>Methanosarcinaceae</taxon>
        <taxon>Methanosarcina</taxon>
    </lineage>
</organism>
<gene>
    <name evidence="2" type="ORF">MSSIT_3106</name>
</gene>
<dbReference type="AlphaFoldDB" id="A0A0E3P7H7"/>
<dbReference type="KEGG" id="msw:MSSIT_3106"/>
<dbReference type="Pfam" id="PF11824">
    <property type="entry name" value="DUF3344"/>
    <property type="match status" value="1"/>
</dbReference>
<evidence type="ECO:0000313" key="2">
    <source>
        <dbReference type="EMBL" id="AKB29825.1"/>
    </source>
</evidence>
<name>A0A0E3P7H7_9EURY</name>
<evidence type="ECO:0000259" key="1">
    <source>
        <dbReference type="Pfam" id="PF11824"/>
    </source>
</evidence>
<dbReference type="HOGENOM" id="CLU_538211_0_0_2"/>
<dbReference type="Proteomes" id="UP000033111">
    <property type="component" value="Chromosome"/>
</dbReference>